<feature type="signal peptide" evidence="1">
    <location>
        <begin position="1"/>
        <end position="21"/>
    </location>
</feature>
<sequence>MHFTKSLLCLFSLAGSALTAATPVRSELETRVLPRATELIQSGLTFNIHNVKSGTVMDLSGVDNKSIIGYPLDSVGGENQKWTTLWTGEAWNFQNALTGAYLGIAGTAQDGQNLTVSTTPTGWDIWHDTVNETNYRVFIPNTSQNWDLYADGDATPGDPITLWGEW</sequence>
<dbReference type="AlphaFoldDB" id="A0A6A4I617"/>
<accession>A0A6A4I617</accession>
<gene>
    <name evidence="3" type="ORF">BT96DRAFT_813789</name>
</gene>
<dbReference type="Gene3D" id="2.80.10.50">
    <property type="match status" value="1"/>
</dbReference>
<organism evidence="3 4">
    <name type="scientific">Gymnopus androsaceus JB14</name>
    <dbReference type="NCBI Taxonomy" id="1447944"/>
    <lineage>
        <taxon>Eukaryota</taxon>
        <taxon>Fungi</taxon>
        <taxon>Dikarya</taxon>
        <taxon>Basidiomycota</taxon>
        <taxon>Agaricomycotina</taxon>
        <taxon>Agaricomycetes</taxon>
        <taxon>Agaricomycetidae</taxon>
        <taxon>Agaricales</taxon>
        <taxon>Marasmiineae</taxon>
        <taxon>Omphalotaceae</taxon>
        <taxon>Gymnopus</taxon>
    </lineage>
</organism>
<dbReference type="SUPFAM" id="SSF50370">
    <property type="entry name" value="Ricin B-like lectins"/>
    <property type="match status" value="1"/>
</dbReference>
<dbReference type="CDD" id="cd23422">
    <property type="entry name" value="beta-trefoil_Ricin_MPL_CNL"/>
    <property type="match status" value="1"/>
</dbReference>
<dbReference type="Pfam" id="PF14200">
    <property type="entry name" value="RicinB_lectin_2"/>
    <property type="match status" value="1"/>
</dbReference>
<reference evidence="3" key="1">
    <citation type="journal article" date="2019" name="Environ. Microbiol.">
        <title>Fungal ecological strategies reflected in gene transcription - a case study of two litter decomposers.</title>
        <authorList>
            <person name="Barbi F."/>
            <person name="Kohler A."/>
            <person name="Barry K."/>
            <person name="Baskaran P."/>
            <person name="Daum C."/>
            <person name="Fauchery L."/>
            <person name="Ihrmark K."/>
            <person name="Kuo A."/>
            <person name="LaButti K."/>
            <person name="Lipzen A."/>
            <person name="Morin E."/>
            <person name="Grigoriev I.V."/>
            <person name="Henrissat B."/>
            <person name="Lindahl B."/>
            <person name="Martin F."/>
        </authorList>
    </citation>
    <scope>NUCLEOTIDE SEQUENCE</scope>
    <source>
        <strain evidence="3">JB14</strain>
    </source>
</reference>
<keyword evidence="4" id="KW-1185">Reference proteome</keyword>
<feature type="chain" id="PRO_5025591351" evidence="1">
    <location>
        <begin position="22"/>
        <end position="166"/>
    </location>
</feature>
<dbReference type="InterPro" id="IPR035992">
    <property type="entry name" value="Ricin_B-like_lectins"/>
</dbReference>
<name>A0A6A4I617_9AGAR</name>
<protein>
    <submittedName>
        <fullName evidence="3">Mannanase</fullName>
    </submittedName>
</protein>
<dbReference type="Proteomes" id="UP000799118">
    <property type="component" value="Unassembled WGS sequence"/>
</dbReference>
<evidence type="ECO:0000313" key="3">
    <source>
        <dbReference type="EMBL" id="KAE9404205.1"/>
    </source>
</evidence>
<dbReference type="EMBL" id="ML769418">
    <property type="protein sequence ID" value="KAE9404205.1"/>
    <property type="molecule type" value="Genomic_DNA"/>
</dbReference>
<evidence type="ECO:0000256" key="1">
    <source>
        <dbReference type="SAM" id="SignalP"/>
    </source>
</evidence>
<keyword evidence="1" id="KW-0732">Signal</keyword>
<dbReference type="OrthoDB" id="2131701at2759"/>
<dbReference type="InterPro" id="IPR000772">
    <property type="entry name" value="Ricin_B_lectin"/>
</dbReference>
<feature type="domain" description="Ricin B lectin" evidence="2">
    <location>
        <begin position="79"/>
        <end position="163"/>
    </location>
</feature>
<proteinExistence type="predicted"/>
<evidence type="ECO:0000259" key="2">
    <source>
        <dbReference type="Pfam" id="PF14200"/>
    </source>
</evidence>
<evidence type="ECO:0000313" key="4">
    <source>
        <dbReference type="Proteomes" id="UP000799118"/>
    </source>
</evidence>